<proteinExistence type="predicted"/>
<evidence type="ECO:0000256" key="3">
    <source>
        <dbReference type="ARBA" id="ARBA00022729"/>
    </source>
</evidence>
<keyword evidence="4 6" id="KW-0697">Rotamase</keyword>
<evidence type="ECO:0000256" key="6">
    <source>
        <dbReference type="PROSITE-ProRule" id="PRU00278"/>
    </source>
</evidence>
<evidence type="ECO:0000256" key="5">
    <source>
        <dbReference type="ARBA" id="ARBA00023235"/>
    </source>
</evidence>
<reference evidence="8" key="2">
    <citation type="submission" date="2020-09" db="EMBL/GenBank/DDBJ databases">
        <authorList>
            <person name="Sun Q."/>
            <person name="Zhou Y."/>
        </authorList>
    </citation>
    <scope>NUCLEOTIDE SEQUENCE</scope>
    <source>
        <strain evidence="8">CGMCC 1.15454</strain>
    </source>
</reference>
<dbReference type="EC" id="5.2.1.8" evidence="2"/>
<feature type="domain" description="PpiC" evidence="7">
    <location>
        <begin position="161"/>
        <end position="253"/>
    </location>
</feature>
<keyword evidence="5 6" id="KW-0413">Isomerase</keyword>
<dbReference type="SUPFAM" id="SSF109998">
    <property type="entry name" value="Triger factor/SurA peptide-binding domain-like"/>
    <property type="match status" value="1"/>
</dbReference>
<dbReference type="InterPro" id="IPR027304">
    <property type="entry name" value="Trigger_fact/SurA_dom_sf"/>
</dbReference>
<dbReference type="InterPro" id="IPR023058">
    <property type="entry name" value="PPIase_PpiC_CS"/>
</dbReference>
<dbReference type="InterPro" id="IPR046357">
    <property type="entry name" value="PPIase_dom_sf"/>
</dbReference>
<evidence type="ECO:0000256" key="4">
    <source>
        <dbReference type="ARBA" id="ARBA00023110"/>
    </source>
</evidence>
<organism evidence="8 9">
    <name type="scientific">Lentibacillus populi</name>
    <dbReference type="NCBI Taxonomy" id="1827502"/>
    <lineage>
        <taxon>Bacteria</taxon>
        <taxon>Bacillati</taxon>
        <taxon>Bacillota</taxon>
        <taxon>Bacilli</taxon>
        <taxon>Bacillales</taxon>
        <taxon>Bacillaceae</taxon>
        <taxon>Lentibacillus</taxon>
    </lineage>
</organism>
<dbReference type="PROSITE" id="PS01096">
    <property type="entry name" value="PPIC_PPIASE_1"/>
    <property type="match status" value="1"/>
</dbReference>
<reference evidence="8" key="1">
    <citation type="journal article" date="2014" name="Int. J. Syst. Evol. Microbiol.">
        <title>Complete genome sequence of Corynebacterium casei LMG S-19264T (=DSM 44701T), isolated from a smear-ripened cheese.</title>
        <authorList>
            <consortium name="US DOE Joint Genome Institute (JGI-PGF)"/>
            <person name="Walter F."/>
            <person name="Albersmeier A."/>
            <person name="Kalinowski J."/>
            <person name="Ruckert C."/>
        </authorList>
    </citation>
    <scope>NUCLEOTIDE SEQUENCE</scope>
    <source>
        <strain evidence="8">CGMCC 1.15454</strain>
    </source>
</reference>
<dbReference type="Pfam" id="PF13145">
    <property type="entry name" value="Rotamase_2"/>
    <property type="match status" value="1"/>
</dbReference>
<dbReference type="Gene3D" id="1.10.4030.10">
    <property type="entry name" value="Porin chaperone SurA, peptide-binding domain"/>
    <property type="match status" value="1"/>
</dbReference>
<dbReference type="InterPro" id="IPR050245">
    <property type="entry name" value="PrsA_foldase"/>
</dbReference>
<gene>
    <name evidence="8" type="ORF">GCM10011409_31060</name>
</gene>
<dbReference type="PANTHER" id="PTHR47245">
    <property type="entry name" value="PEPTIDYLPROLYL ISOMERASE"/>
    <property type="match status" value="1"/>
</dbReference>
<sequence length="298" mass="34558">MSKRLMLGIIVVLLITNTTTLLFWNQEKKVTIDGSDTKINSKKPVATVGNEEISYKNWMESLRQDHGKKQLKQLIDRKLVKRLADKSNIKVNEKVIDREIALLTTMQGVMTKEETKRREKEWRRDIIYRYQLMGLLTKDTEIPEKEIRAYFDSYHKQYDFQASVQVSHIVLPDLETAKKVEKELAEGASFGLLAREYSIDEETRGEGGYLGFFVNSSQFLPNGYADIAKEMEQRSYSKPIKSGNGTAIIYLHRKLPSITFTYDEIKPYIEEELALKKLGQTLTADPLWDKADIEWVYE</sequence>
<dbReference type="EMBL" id="BMJD01000028">
    <property type="protein sequence ID" value="GGB51288.1"/>
    <property type="molecule type" value="Genomic_DNA"/>
</dbReference>
<keyword evidence="9" id="KW-1185">Reference proteome</keyword>
<dbReference type="AlphaFoldDB" id="A0A9W5TZH5"/>
<dbReference type="Gene3D" id="3.10.50.40">
    <property type="match status" value="1"/>
</dbReference>
<dbReference type="Proteomes" id="UP000621492">
    <property type="component" value="Unassembled WGS sequence"/>
</dbReference>
<evidence type="ECO:0000259" key="7">
    <source>
        <dbReference type="PROSITE" id="PS50198"/>
    </source>
</evidence>
<name>A0A9W5TZH5_9BACI</name>
<dbReference type="RefSeq" id="WP_088051788.1">
    <property type="nucleotide sequence ID" value="NZ_BMJD01000028.1"/>
</dbReference>
<evidence type="ECO:0000256" key="2">
    <source>
        <dbReference type="ARBA" id="ARBA00013194"/>
    </source>
</evidence>
<comment type="caution">
    <text evidence="8">The sequence shown here is derived from an EMBL/GenBank/DDBJ whole genome shotgun (WGS) entry which is preliminary data.</text>
</comment>
<evidence type="ECO:0000313" key="8">
    <source>
        <dbReference type="EMBL" id="GGB51288.1"/>
    </source>
</evidence>
<dbReference type="InterPro" id="IPR000297">
    <property type="entry name" value="PPIase_PpiC"/>
</dbReference>
<accession>A0A9W5TZH5</accession>
<keyword evidence="3" id="KW-0732">Signal</keyword>
<dbReference type="PROSITE" id="PS50198">
    <property type="entry name" value="PPIC_PPIASE_2"/>
    <property type="match status" value="1"/>
</dbReference>
<dbReference type="SUPFAM" id="SSF54534">
    <property type="entry name" value="FKBP-like"/>
    <property type="match status" value="1"/>
</dbReference>
<comment type="catalytic activity">
    <reaction evidence="1">
        <text>[protein]-peptidylproline (omega=180) = [protein]-peptidylproline (omega=0)</text>
        <dbReference type="Rhea" id="RHEA:16237"/>
        <dbReference type="Rhea" id="RHEA-COMP:10747"/>
        <dbReference type="Rhea" id="RHEA-COMP:10748"/>
        <dbReference type="ChEBI" id="CHEBI:83833"/>
        <dbReference type="ChEBI" id="CHEBI:83834"/>
        <dbReference type="EC" id="5.2.1.8"/>
    </reaction>
</comment>
<evidence type="ECO:0000256" key="1">
    <source>
        <dbReference type="ARBA" id="ARBA00000971"/>
    </source>
</evidence>
<dbReference type="GO" id="GO:0003755">
    <property type="term" value="F:peptidyl-prolyl cis-trans isomerase activity"/>
    <property type="evidence" value="ECO:0007669"/>
    <property type="project" value="UniProtKB-KW"/>
</dbReference>
<evidence type="ECO:0000313" key="9">
    <source>
        <dbReference type="Proteomes" id="UP000621492"/>
    </source>
</evidence>
<protein>
    <recommendedName>
        <fullName evidence="2">peptidylprolyl isomerase</fullName>
        <ecNumber evidence="2">5.2.1.8</ecNumber>
    </recommendedName>
</protein>
<dbReference type="PANTHER" id="PTHR47245:SF1">
    <property type="entry name" value="FOLDASE PROTEIN PRSA"/>
    <property type="match status" value="1"/>
</dbReference>